<reference evidence="3" key="1">
    <citation type="submission" date="2021-01" db="EMBL/GenBank/DDBJ databases">
        <authorList>
            <consortium name="Genoscope - CEA"/>
            <person name="William W."/>
        </authorList>
    </citation>
    <scope>NUCLEOTIDE SEQUENCE</scope>
</reference>
<dbReference type="PANTHER" id="PTHR19920">
    <property type="entry name" value="WD40 PROTEIN CIAO1"/>
    <property type="match status" value="1"/>
</dbReference>
<feature type="coiled-coil region" evidence="2">
    <location>
        <begin position="67"/>
        <end position="127"/>
    </location>
</feature>
<dbReference type="EMBL" id="CAJJDP010000044">
    <property type="protein sequence ID" value="CAD8163987.1"/>
    <property type="molecule type" value="Genomic_DNA"/>
</dbReference>
<dbReference type="OMA" id="SKNQNWL"/>
<dbReference type="GO" id="GO:0097361">
    <property type="term" value="C:cytosolic [4Fe-4S] assembly targeting complex"/>
    <property type="evidence" value="ECO:0007669"/>
    <property type="project" value="TreeGrafter"/>
</dbReference>
<accession>A0A8S1UII3</accession>
<keyword evidence="2" id="KW-0175">Coiled coil</keyword>
<dbReference type="InterPro" id="IPR001680">
    <property type="entry name" value="WD40_rpt"/>
</dbReference>
<dbReference type="Pfam" id="PF00400">
    <property type="entry name" value="WD40"/>
    <property type="match status" value="2"/>
</dbReference>
<evidence type="ECO:0008006" key="5">
    <source>
        <dbReference type="Google" id="ProtNLM"/>
    </source>
</evidence>
<feature type="repeat" description="WD" evidence="1">
    <location>
        <begin position="324"/>
        <end position="365"/>
    </location>
</feature>
<dbReference type="PROSITE" id="PS00678">
    <property type="entry name" value="WD_REPEATS_1"/>
    <property type="match status" value="1"/>
</dbReference>
<name>A0A8S1UII3_PAROT</name>
<comment type="caution">
    <text evidence="3">The sequence shown here is derived from an EMBL/GenBank/DDBJ whole genome shotgun (WGS) entry which is preliminary data.</text>
</comment>
<dbReference type="SMART" id="SM00320">
    <property type="entry name" value="WD40"/>
    <property type="match status" value="3"/>
</dbReference>
<evidence type="ECO:0000256" key="1">
    <source>
        <dbReference type="PROSITE-ProRule" id="PRU00221"/>
    </source>
</evidence>
<evidence type="ECO:0000313" key="3">
    <source>
        <dbReference type="EMBL" id="CAD8163987.1"/>
    </source>
</evidence>
<dbReference type="OrthoDB" id="406844at2759"/>
<dbReference type="GO" id="GO:0016226">
    <property type="term" value="P:iron-sulfur cluster assembly"/>
    <property type="evidence" value="ECO:0007669"/>
    <property type="project" value="TreeGrafter"/>
</dbReference>
<sequence>MSLRDIDDQIKHLKCEYAQQHGNQEIIQVDVENETGIEKKNRLLCKYCLQTPPGKNRMGIENVIRVIIEKYKNIEQYRQEKINQEQQQLIEIKSSLQNLQSSIFQILNETNNLIDQLNNELSHLNYKIQVNLVEEIEEVAEQYRVNSMFNDYKSNQNNLIFEEFHKKFSDIKISYQEKFKTKVQNVQVSISNMIEQITKYNNRDEKKEKELIENNISRISRIKIIRDQAVQCSNISEIDCNCIALAFDYECKCLAVATYKKNVVDIYNIENKKLEDIKSTLNHEAQVYSIIYSKNQNWLATGIATGEVLIWKFQNFEWKKYIGLNAHQRTVFCLLLNQKEDLLFSCSEDESIIIWDLNIAQNTIQKQKEIKVNQGSIFSLTLNKSEDKLACCSRQNCIIIWEYSKNQDQWYRKQDIMSQEFGHGFRIGFYNNTYLIFQPSNNGICIVYEEKDNIFQQFQKLQLNQIDTQDNIGLSPIQYNQTKNIMILKQNQYVYFIRQLSDKNFQIIGDYIKYPNNGHFSAISQNGEYLASCQSSSSDDKQSAKLILYKLDYE</sequence>
<dbReference type="PANTHER" id="PTHR19920:SF0">
    <property type="entry name" value="CYTOSOLIC IRON-SULFUR PROTEIN ASSEMBLY PROTEIN CIAO1-RELATED"/>
    <property type="match status" value="1"/>
</dbReference>
<keyword evidence="4" id="KW-1185">Reference proteome</keyword>
<feature type="repeat" description="WD" evidence="1">
    <location>
        <begin position="280"/>
        <end position="315"/>
    </location>
</feature>
<dbReference type="InterPro" id="IPR019775">
    <property type="entry name" value="WD40_repeat_CS"/>
</dbReference>
<proteinExistence type="predicted"/>
<gene>
    <name evidence="3" type="ORF">POCTA_138.1.T0440130</name>
</gene>
<organism evidence="3 4">
    <name type="scientific">Paramecium octaurelia</name>
    <dbReference type="NCBI Taxonomy" id="43137"/>
    <lineage>
        <taxon>Eukaryota</taxon>
        <taxon>Sar</taxon>
        <taxon>Alveolata</taxon>
        <taxon>Ciliophora</taxon>
        <taxon>Intramacronucleata</taxon>
        <taxon>Oligohymenophorea</taxon>
        <taxon>Peniculida</taxon>
        <taxon>Parameciidae</taxon>
        <taxon>Paramecium</taxon>
    </lineage>
</organism>
<dbReference type="PROSITE" id="PS50082">
    <property type="entry name" value="WD_REPEATS_2"/>
    <property type="match status" value="2"/>
</dbReference>
<evidence type="ECO:0000313" key="4">
    <source>
        <dbReference type="Proteomes" id="UP000683925"/>
    </source>
</evidence>
<evidence type="ECO:0000256" key="2">
    <source>
        <dbReference type="SAM" id="Coils"/>
    </source>
</evidence>
<dbReference type="AlphaFoldDB" id="A0A8S1UII3"/>
<protein>
    <recommendedName>
        <fullName evidence="5">WD40-repeat-containing domain</fullName>
    </recommendedName>
</protein>
<dbReference type="Proteomes" id="UP000683925">
    <property type="component" value="Unassembled WGS sequence"/>
</dbReference>
<keyword evidence="1" id="KW-0853">WD repeat</keyword>
<dbReference type="PROSITE" id="PS50294">
    <property type="entry name" value="WD_REPEATS_REGION"/>
    <property type="match status" value="1"/>
</dbReference>